<dbReference type="InterPro" id="IPR024544">
    <property type="entry name" value="DUF3858"/>
</dbReference>
<dbReference type="Gene3D" id="2.60.120.1130">
    <property type="match status" value="1"/>
</dbReference>
<dbReference type="SUPFAM" id="SSF54001">
    <property type="entry name" value="Cysteine proteinases"/>
    <property type="match status" value="1"/>
</dbReference>
<reference evidence="5 6" key="1">
    <citation type="submission" date="2018-10" db="EMBL/GenBank/DDBJ databases">
        <title>Genomic Encyclopedia of Type Strains, Phase IV (KMG-IV): sequencing the most valuable type-strain genomes for metagenomic binning, comparative biology and taxonomic classification.</title>
        <authorList>
            <person name="Goeker M."/>
        </authorList>
    </citation>
    <scope>NUCLEOTIDE SEQUENCE [LARGE SCALE GENOMIC DNA]</scope>
    <source>
        <strain evidence="5 6">DSM 15521</strain>
    </source>
</reference>
<dbReference type="InterPro" id="IPR038765">
    <property type="entry name" value="Papain-like_cys_pep_sf"/>
</dbReference>
<feature type="chain" id="PRO_5019486148" evidence="1">
    <location>
        <begin position="22"/>
        <end position="627"/>
    </location>
</feature>
<dbReference type="EMBL" id="RBIE01000001">
    <property type="protein sequence ID" value="RKQ63785.1"/>
    <property type="molecule type" value="Genomic_DNA"/>
</dbReference>
<feature type="domain" description="Transglutaminase-like" evidence="2">
    <location>
        <begin position="257"/>
        <end position="328"/>
    </location>
</feature>
<gene>
    <name evidence="5" type="ORF">C7457_0666</name>
</gene>
<feature type="signal peptide" evidence="1">
    <location>
        <begin position="1"/>
        <end position="21"/>
    </location>
</feature>
<dbReference type="Gene3D" id="3.10.620.30">
    <property type="match status" value="1"/>
</dbReference>
<dbReference type="AlphaFoldDB" id="A0A420W944"/>
<feature type="domain" description="DUF3857" evidence="3">
    <location>
        <begin position="39"/>
        <end position="210"/>
    </location>
</feature>
<evidence type="ECO:0000259" key="3">
    <source>
        <dbReference type="Pfam" id="PF12969"/>
    </source>
</evidence>
<dbReference type="Proteomes" id="UP000280881">
    <property type="component" value="Unassembled WGS sequence"/>
</dbReference>
<protein>
    <submittedName>
        <fullName evidence="5">Uncharacterized protein DUF3858</fullName>
    </submittedName>
</protein>
<name>A0A420W944_9BACT</name>
<dbReference type="OrthoDB" id="9804872at2"/>
<accession>A0A420W944</accession>
<dbReference type="Pfam" id="PF01841">
    <property type="entry name" value="Transglut_core"/>
    <property type="match status" value="1"/>
</dbReference>
<keyword evidence="6" id="KW-1185">Reference proteome</keyword>
<evidence type="ECO:0000313" key="5">
    <source>
        <dbReference type="EMBL" id="RKQ63785.1"/>
    </source>
</evidence>
<dbReference type="InterPro" id="IPR024618">
    <property type="entry name" value="DUF3857"/>
</dbReference>
<keyword evidence="1" id="KW-0732">Signal</keyword>
<dbReference type="InterPro" id="IPR002931">
    <property type="entry name" value="Transglutaminase-like"/>
</dbReference>
<feature type="domain" description="DUF3858" evidence="4">
    <location>
        <begin position="529"/>
        <end position="608"/>
    </location>
</feature>
<evidence type="ECO:0000259" key="4">
    <source>
        <dbReference type="Pfam" id="PF12970"/>
    </source>
</evidence>
<evidence type="ECO:0000313" key="6">
    <source>
        <dbReference type="Proteomes" id="UP000280881"/>
    </source>
</evidence>
<dbReference type="Pfam" id="PF12969">
    <property type="entry name" value="DUF3857"/>
    <property type="match status" value="1"/>
</dbReference>
<comment type="caution">
    <text evidence="5">The sequence shown here is derived from an EMBL/GenBank/DDBJ whole genome shotgun (WGS) entry which is preliminary data.</text>
</comment>
<organism evidence="5 6">
    <name type="scientific">Thermovibrio guaymasensis</name>
    <dbReference type="NCBI Taxonomy" id="240167"/>
    <lineage>
        <taxon>Bacteria</taxon>
        <taxon>Pseudomonadati</taxon>
        <taxon>Aquificota</taxon>
        <taxon>Aquificia</taxon>
        <taxon>Desulfurobacteriales</taxon>
        <taxon>Desulfurobacteriaceae</taxon>
        <taxon>Thermovibrio</taxon>
    </lineage>
</organism>
<sequence length="627" mass="71998">MLKRRLLIALFVVLFPLLSFAGEFGAEVLYDKCSVKFFPNGRSIWREEKAVKILDKRGIKEFGEVVIPFSTEHQRLKILYAYTVTPSGKVVKPNKKAFNIVYPPFVSEAPIYSDLKYQTISMPAVSPGSIVKYAYELETFKPYMKNNFWTTNYFQDFFPVKEATFTAYIPKGHYYKYKAYHMEGDEGKPKVEEGKNYTVLKWELHNVPPIHKERNMPPYGEIAKKVSITSIKSWDDVAKWYSDLARESLKPDKLVRETALELTKDKKTLEEKIRAIYNFVSQNIRYVGMEFGINGYKPHRAGEVLRNRYGDCKDHATLLVSMLKVIGVKGYPVLIPTLSKANTDPEMPMPTAFNHEIAAIKWKGKLLFLDTTSDYVPFGYLPPSDQGRTTLLVDVDSSKGFLEETPVYPPSANVEGFSGRFKLLPFGALRGNFKFTYTGIYSVIERARLSEMTPLQIRRHVDELASKVSPGFNVDKFKISNYRDLNVPDVFIEIEGKDSSYGTITSHTLLAKFPSPDFSRIVSLVAAKERKYPFVVGYKMEKEVVSSVKLPSGYKLLFKPEDLTFKNRVGFLKLNWTQKGDTLTLRAKMVLNKRIVPPDEYRDLREFFNYTVKSLRNQVIVLKKVEN</sequence>
<dbReference type="Gene3D" id="2.60.40.3140">
    <property type="match status" value="1"/>
</dbReference>
<dbReference type="Pfam" id="PF12970">
    <property type="entry name" value="DUF3858"/>
    <property type="match status" value="1"/>
</dbReference>
<evidence type="ECO:0000259" key="2">
    <source>
        <dbReference type="Pfam" id="PF01841"/>
    </source>
</evidence>
<evidence type="ECO:0000256" key="1">
    <source>
        <dbReference type="SAM" id="SignalP"/>
    </source>
</evidence>
<dbReference type="RefSeq" id="WP_121170018.1">
    <property type="nucleotide sequence ID" value="NZ_RBIE01000001.1"/>
</dbReference>
<proteinExistence type="predicted"/>